<reference evidence="8" key="1">
    <citation type="submission" date="2023-03" db="EMBL/GenBank/DDBJ databases">
        <title>Massive genome expansion in bonnet fungi (Mycena s.s.) driven by repeated elements and novel gene families across ecological guilds.</title>
        <authorList>
            <consortium name="Lawrence Berkeley National Laboratory"/>
            <person name="Harder C.B."/>
            <person name="Miyauchi S."/>
            <person name="Viragh M."/>
            <person name="Kuo A."/>
            <person name="Thoen E."/>
            <person name="Andreopoulos B."/>
            <person name="Lu D."/>
            <person name="Skrede I."/>
            <person name="Drula E."/>
            <person name="Henrissat B."/>
            <person name="Morin E."/>
            <person name="Kohler A."/>
            <person name="Barry K."/>
            <person name="LaButti K."/>
            <person name="Morin E."/>
            <person name="Salamov A."/>
            <person name="Lipzen A."/>
            <person name="Mereny Z."/>
            <person name="Hegedus B."/>
            <person name="Baldrian P."/>
            <person name="Stursova M."/>
            <person name="Weitz H."/>
            <person name="Taylor A."/>
            <person name="Grigoriev I.V."/>
            <person name="Nagy L.G."/>
            <person name="Martin F."/>
            <person name="Kauserud H."/>
        </authorList>
    </citation>
    <scope>NUCLEOTIDE SEQUENCE</scope>
    <source>
        <strain evidence="8">CBHHK188m</strain>
    </source>
</reference>
<comment type="similarity">
    <text evidence="2">Belongs to the oxygen-dependent FAD-linked oxidoreductase family.</text>
</comment>
<protein>
    <submittedName>
        <fullName evidence="8">Glucooligosaccharide oxidase</fullName>
    </submittedName>
</protein>
<proteinExistence type="inferred from homology"/>
<dbReference type="EMBL" id="JARJLG010000135">
    <property type="protein sequence ID" value="KAJ7738833.1"/>
    <property type="molecule type" value="Genomic_DNA"/>
</dbReference>
<keyword evidence="3" id="KW-0285">Flavoprotein</keyword>
<dbReference type="InterPro" id="IPR050416">
    <property type="entry name" value="FAD-linked_Oxidoreductase"/>
</dbReference>
<dbReference type="InterPro" id="IPR016169">
    <property type="entry name" value="FAD-bd_PCMH_sub2"/>
</dbReference>
<dbReference type="PANTHER" id="PTHR42973">
    <property type="entry name" value="BINDING OXIDOREDUCTASE, PUTATIVE (AFU_ORTHOLOGUE AFUA_1G17690)-RELATED"/>
    <property type="match status" value="1"/>
</dbReference>
<gene>
    <name evidence="8" type="ORF">DFH07DRAFT_983996</name>
</gene>
<dbReference type="AlphaFoldDB" id="A0AAD7IAP8"/>
<dbReference type="PROSITE" id="PS51387">
    <property type="entry name" value="FAD_PCMH"/>
    <property type="match status" value="1"/>
</dbReference>
<dbReference type="Pfam" id="PF01565">
    <property type="entry name" value="FAD_binding_4"/>
    <property type="match status" value="1"/>
</dbReference>
<dbReference type="Pfam" id="PF08031">
    <property type="entry name" value="BBE"/>
    <property type="match status" value="1"/>
</dbReference>
<feature type="domain" description="FAD-binding PCMH-type" evidence="7">
    <location>
        <begin position="60"/>
        <end position="232"/>
    </location>
</feature>
<dbReference type="InterPro" id="IPR012951">
    <property type="entry name" value="BBE"/>
</dbReference>
<evidence type="ECO:0000256" key="1">
    <source>
        <dbReference type="ARBA" id="ARBA00001974"/>
    </source>
</evidence>
<dbReference type="GO" id="GO:0071949">
    <property type="term" value="F:FAD binding"/>
    <property type="evidence" value="ECO:0007669"/>
    <property type="project" value="InterPro"/>
</dbReference>
<sequence length="502" mass="54363">MLAFAFVLLCTLASALANQVFLGSSSTLTSCLVNNSLNFEVSHNSTWPNDTTPFNLRYLGHYTPAAIVYPTLTSHVVAAVKCANESGIHVSALSGGHSYSASGYGSQNGTLVIMFRDMAQITYNSSDATATIQPGARLGDVALELNKHGRAMAHGLCPYVGVGGHAGFGGWGLSSRSWGLLIDQVVAADLVLANGTERHVSDLQYPDLFWAIRGASSSFGIVTQYIFKTHQAPATVIRYAYGYQNPNLSEDAFAKLLTSYQTWGYTAPKEIGIVANVWNGGKLVELGGYYMGNLSDFTRISCSLLQATGSPNTMYVENRTWVAALIEVAGATTLSTIGKPDDPRTFFAKSLVTPTHSPLKNTSLAMFARYFAQASIPPTTSWFVQFELWGGRDSVIMSIPANGTAYPHRDHLWTIQFYAYSDATWSETDTNFVNGMVSAITYNMDGTTLGAYANYIDPTLTGWQSKYYAGNYARLAAIQKEVDPRGVFMKAQNIGAPEILPV</sequence>
<accession>A0AAD7IAP8</accession>
<dbReference type="Proteomes" id="UP001215280">
    <property type="component" value="Unassembled WGS sequence"/>
</dbReference>
<evidence type="ECO:0000313" key="8">
    <source>
        <dbReference type="EMBL" id="KAJ7738833.1"/>
    </source>
</evidence>
<dbReference type="SUPFAM" id="SSF56176">
    <property type="entry name" value="FAD-binding/transporter-associated domain-like"/>
    <property type="match status" value="1"/>
</dbReference>
<keyword evidence="6" id="KW-0732">Signal</keyword>
<keyword evidence="4" id="KW-0274">FAD</keyword>
<evidence type="ECO:0000313" key="9">
    <source>
        <dbReference type="Proteomes" id="UP001215280"/>
    </source>
</evidence>
<feature type="chain" id="PRO_5042182085" evidence="6">
    <location>
        <begin position="18"/>
        <end position="502"/>
    </location>
</feature>
<dbReference type="InterPro" id="IPR006094">
    <property type="entry name" value="Oxid_FAD_bind_N"/>
</dbReference>
<feature type="signal peptide" evidence="6">
    <location>
        <begin position="1"/>
        <end position="17"/>
    </location>
</feature>
<dbReference type="GO" id="GO:0016491">
    <property type="term" value="F:oxidoreductase activity"/>
    <property type="evidence" value="ECO:0007669"/>
    <property type="project" value="UniProtKB-KW"/>
</dbReference>
<evidence type="ECO:0000256" key="6">
    <source>
        <dbReference type="SAM" id="SignalP"/>
    </source>
</evidence>
<name>A0AAD7IAP8_9AGAR</name>
<keyword evidence="9" id="KW-1185">Reference proteome</keyword>
<evidence type="ECO:0000256" key="5">
    <source>
        <dbReference type="ARBA" id="ARBA00023002"/>
    </source>
</evidence>
<evidence type="ECO:0000256" key="2">
    <source>
        <dbReference type="ARBA" id="ARBA00005466"/>
    </source>
</evidence>
<evidence type="ECO:0000256" key="3">
    <source>
        <dbReference type="ARBA" id="ARBA00022630"/>
    </source>
</evidence>
<dbReference type="InterPro" id="IPR016166">
    <property type="entry name" value="FAD-bd_PCMH"/>
</dbReference>
<comment type="cofactor">
    <cofactor evidence="1">
        <name>FAD</name>
        <dbReference type="ChEBI" id="CHEBI:57692"/>
    </cofactor>
</comment>
<dbReference type="Gene3D" id="3.40.462.20">
    <property type="match status" value="1"/>
</dbReference>
<evidence type="ECO:0000256" key="4">
    <source>
        <dbReference type="ARBA" id="ARBA00022827"/>
    </source>
</evidence>
<organism evidence="8 9">
    <name type="scientific">Mycena maculata</name>
    <dbReference type="NCBI Taxonomy" id="230809"/>
    <lineage>
        <taxon>Eukaryota</taxon>
        <taxon>Fungi</taxon>
        <taxon>Dikarya</taxon>
        <taxon>Basidiomycota</taxon>
        <taxon>Agaricomycotina</taxon>
        <taxon>Agaricomycetes</taxon>
        <taxon>Agaricomycetidae</taxon>
        <taxon>Agaricales</taxon>
        <taxon>Marasmiineae</taxon>
        <taxon>Mycenaceae</taxon>
        <taxon>Mycena</taxon>
    </lineage>
</organism>
<dbReference type="PANTHER" id="PTHR42973:SF39">
    <property type="entry name" value="FAD-BINDING PCMH-TYPE DOMAIN-CONTAINING PROTEIN"/>
    <property type="match status" value="1"/>
</dbReference>
<dbReference type="InterPro" id="IPR036318">
    <property type="entry name" value="FAD-bd_PCMH-like_sf"/>
</dbReference>
<comment type="caution">
    <text evidence="8">The sequence shown here is derived from an EMBL/GenBank/DDBJ whole genome shotgun (WGS) entry which is preliminary data.</text>
</comment>
<evidence type="ECO:0000259" key="7">
    <source>
        <dbReference type="PROSITE" id="PS51387"/>
    </source>
</evidence>
<keyword evidence="5" id="KW-0560">Oxidoreductase</keyword>
<dbReference type="Gene3D" id="3.30.465.10">
    <property type="match status" value="1"/>
</dbReference>